<keyword evidence="2" id="KW-1185">Reference proteome</keyword>
<dbReference type="EMBL" id="FZLN01000001">
    <property type="protein sequence ID" value="SNQ29150.1"/>
    <property type="molecule type" value="Genomic_DNA"/>
</dbReference>
<dbReference type="Proteomes" id="UP000243463">
    <property type="component" value="Unassembled WGS sequence"/>
</dbReference>
<evidence type="ECO:0000313" key="2">
    <source>
        <dbReference type="Proteomes" id="UP000243463"/>
    </source>
</evidence>
<dbReference type="AlphaFoldDB" id="A0A217EG20"/>
<accession>A0A217EG20</accession>
<protein>
    <submittedName>
        <fullName evidence="1">Uncharacterized protein</fullName>
    </submittedName>
</protein>
<sequence>MKNKEINQLLQQVLENQYVQQGRLYQQSMMTKCVDKAEQLKQALPEHIKLNLPNISIGVFDGEFEEKNQSFIEQIKKTGLGKYIK</sequence>
<reference evidence="2" key="1">
    <citation type="submission" date="2017-06" db="EMBL/GenBank/DDBJ databases">
        <authorList>
            <person name="Varghese N."/>
            <person name="Submissions S."/>
        </authorList>
    </citation>
    <scope>NUCLEOTIDE SEQUENCE [LARGE SCALE GENOMIC DNA]</scope>
    <source>
        <strain evidence="2">ANC 5114</strain>
    </source>
</reference>
<organism evidence="1 2">
    <name type="scientific">Acinetobacter apis</name>
    <dbReference type="NCBI Taxonomy" id="1229165"/>
    <lineage>
        <taxon>Bacteria</taxon>
        <taxon>Pseudomonadati</taxon>
        <taxon>Pseudomonadota</taxon>
        <taxon>Gammaproteobacteria</taxon>
        <taxon>Moraxellales</taxon>
        <taxon>Moraxellaceae</taxon>
        <taxon>Acinetobacter</taxon>
    </lineage>
</organism>
<dbReference type="OrthoDB" id="6707507at2"/>
<evidence type="ECO:0000313" key="1">
    <source>
        <dbReference type="EMBL" id="SNQ29150.1"/>
    </source>
</evidence>
<dbReference type="RefSeq" id="WP_088823143.1">
    <property type="nucleotide sequence ID" value="NZ_FZLN01000001.1"/>
</dbReference>
<gene>
    <name evidence="1" type="ORF">SAMN05444584_1086</name>
</gene>
<proteinExistence type="predicted"/>
<name>A0A217EG20_9GAMM</name>